<sequence>MAAITSGGLTVATPAYADAPSSAGVEASVSYPSEDCRVVFDRASKGATDAVVDSTGKNLYVTDAASNGVGADGTLYRKNLATGVAKEVADGLGHTLSMRSDHAGGVFVSGGKDGDVWHLRNLEARDTKVDLAPSVMSRPCPAGPLGRG</sequence>
<dbReference type="Proteomes" id="UP001166784">
    <property type="component" value="Unassembled WGS sequence"/>
</dbReference>
<organism evidence="1 2">
    <name type="scientific">Streptomyces marispadix</name>
    <dbReference type="NCBI Taxonomy" id="2922868"/>
    <lineage>
        <taxon>Bacteria</taxon>
        <taxon>Bacillati</taxon>
        <taxon>Actinomycetota</taxon>
        <taxon>Actinomycetes</taxon>
        <taxon>Kitasatosporales</taxon>
        <taxon>Streptomycetaceae</taxon>
        <taxon>Streptomyces</taxon>
    </lineage>
</organism>
<accession>A0ABS9SZP5</accession>
<dbReference type="RefSeq" id="WP_241060375.1">
    <property type="nucleotide sequence ID" value="NZ_JAKWJU010000002.1"/>
</dbReference>
<comment type="caution">
    <text evidence="1">The sequence shown here is derived from an EMBL/GenBank/DDBJ whole genome shotgun (WGS) entry which is preliminary data.</text>
</comment>
<proteinExistence type="predicted"/>
<reference evidence="1" key="2">
    <citation type="journal article" date="2023" name="Int. J. Syst. Evol. Microbiol.">
        <title>Streptomyces marispadix sp. nov., isolated from marine beach sediment of the Northern Coast of Portugal.</title>
        <authorList>
            <person name="dos Santos J.D.N."/>
            <person name="Vitorino I.R."/>
            <person name="Kallscheuer N."/>
            <person name="Srivastava A."/>
            <person name="Krautwurst S."/>
            <person name="Marz M."/>
            <person name="Jogler C."/>
            <person name="Lobo Da Cunha A."/>
            <person name="Catita J."/>
            <person name="Goncalves H."/>
            <person name="Gonzalez I."/>
            <person name="Reyes F."/>
            <person name="Lage O.M."/>
        </authorList>
    </citation>
    <scope>NUCLEOTIDE SEQUENCE</scope>
    <source>
        <strain evidence="1">M600PL45_2</strain>
    </source>
</reference>
<dbReference type="EMBL" id="JAKWJU010000002">
    <property type="protein sequence ID" value="MCH6161748.1"/>
    <property type="molecule type" value="Genomic_DNA"/>
</dbReference>
<gene>
    <name evidence="1" type="ORF">MMA15_15525</name>
</gene>
<protein>
    <recommendedName>
        <fullName evidence="3">SMP-30/Gluconolactonase/LRE-like region domain-containing protein</fullName>
    </recommendedName>
</protein>
<evidence type="ECO:0008006" key="3">
    <source>
        <dbReference type="Google" id="ProtNLM"/>
    </source>
</evidence>
<name>A0ABS9SZP5_9ACTN</name>
<reference evidence="1" key="1">
    <citation type="submission" date="2022-03" db="EMBL/GenBank/DDBJ databases">
        <authorList>
            <person name="Santos J.D.N."/>
            <person name="Kallscheuer N."/>
            <person name="Jogler C."/>
            <person name="Lage O.M."/>
        </authorList>
    </citation>
    <scope>NUCLEOTIDE SEQUENCE</scope>
    <source>
        <strain evidence="1">M600PL45_2</strain>
    </source>
</reference>
<evidence type="ECO:0000313" key="1">
    <source>
        <dbReference type="EMBL" id="MCH6161748.1"/>
    </source>
</evidence>
<keyword evidence="2" id="KW-1185">Reference proteome</keyword>
<evidence type="ECO:0000313" key="2">
    <source>
        <dbReference type="Proteomes" id="UP001166784"/>
    </source>
</evidence>
<dbReference type="SUPFAM" id="SSF63829">
    <property type="entry name" value="Calcium-dependent phosphotriesterase"/>
    <property type="match status" value="1"/>
</dbReference>